<dbReference type="AlphaFoldDB" id="A0A2S5KR08"/>
<organism evidence="4 5">
    <name type="scientific">Proteobacteria bacterium 228</name>
    <dbReference type="NCBI Taxonomy" id="2083153"/>
    <lineage>
        <taxon>Bacteria</taxon>
        <taxon>Pseudomonadati</taxon>
        <taxon>Pseudomonadota</taxon>
    </lineage>
</organism>
<dbReference type="CDD" id="cd02440">
    <property type="entry name" value="AdoMet_MTases"/>
    <property type="match status" value="1"/>
</dbReference>
<keyword evidence="1 4" id="KW-0489">Methyltransferase</keyword>
<dbReference type="Gene3D" id="3.40.50.150">
    <property type="entry name" value="Vaccinia Virus protein VP39"/>
    <property type="match status" value="1"/>
</dbReference>
<evidence type="ECO:0000256" key="2">
    <source>
        <dbReference type="ARBA" id="ARBA00022679"/>
    </source>
</evidence>
<dbReference type="SUPFAM" id="SSF53335">
    <property type="entry name" value="S-adenosyl-L-methionine-dependent methyltransferases"/>
    <property type="match status" value="1"/>
</dbReference>
<keyword evidence="2" id="KW-0808">Transferase</keyword>
<name>A0A2S5KR08_9PROT</name>
<dbReference type="InterPro" id="IPR041698">
    <property type="entry name" value="Methyltransf_25"/>
</dbReference>
<dbReference type="Proteomes" id="UP000238196">
    <property type="component" value="Unassembled WGS sequence"/>
</dbReference>
<dbReference type="InterPro" id="IPR029063">
    <property type="entry name" value="SAM-dependent_MTases_sf"/>
</dbReference>
<dbReference type="PANTHER" id="PTHR43861">
    <property type="entry name" value="TRANS-ACONITATE 2-METHYLTRANSFERASE-RELATED"/>
    <property type="match status" value="1"/>
</dbReference>
<evidence type="ECO:0000313" key="5">
    <source>
        <dbReference type="Proteomes" id="UP000238196"/>
    </source>
</evidence>
<dbReference type="Pfam" id="PF13649">
    <property type="entry name" value="Methyltransf_25"/>
    <property type="match status" value="1"/>
</dbReference>
<dbReference type="PANTHER" id="PTHR43861:SF1">
    <property type="entry name" value="TRANS-ACONITATE 2-METHYLTRANSFERASE"/>
    <property type="match status" value="1"/>
</dbReference>
<dbReference type="EMBL" id="PRLP01000035">
    <property type="protein sequence ID" value="PPC77112.1"/>
    <property type="molecule type" value="Genomic_DNA"/>
</dbReference>
<dbReference type="GO" id="GO:0008168">
    <property type="term" value="F:methyltransferase activity"/>
    <property type="evidence" value="ECO:0007669"/>
    <property type="project" value="UniProtKB-KW"/>
</dbReference>
<sequence length="249" mass="27174">MLKDDPEQQILAAWQDNAQPWIEAIAAGDIRSRVEVTNQAILDAIENAHPHHILDLGCGEGWLSERLLDLGMDVLASDAVPELVQCAQQRCGGRGRFIKASYAELAQIVESGADSPSLDMAVANFSLLGEHSTVQAIQACYQLLAPQGVLVIQTLHPVVACPDGRYIDGWRPGSWVGLSDRFARAAPWYFRTLASWIKTLADCGFYCCEMREPLDHQGALPCSLILVCKKRPDVPDPSVNGAIAQVLTE</sequence>
<accession>A0A2S5KR08</accession>
<proteinExistence type="predicted"/>
<evidence type="ECO:0000259" key="3">
    <source>
        <dbReference type="Pfam" id="PF13649"/>
    </source>
</evidence>
<dbReference type="GO" id="GO:0032259">
    <property type="term" value="P:methylation"/>
    <property type="evidence" value="ECO:0007669"/>
    <property type="project" value="UniProtKB-KW"/>
</dbReference>
<gene>
    <name evidence="4" type="ORF">C4K68_11890</name>
</gene>
<feature type="domain" description="Methyltransferase" evidence="3">
    <location>
        <begin position="53"/>
        <end position="148"/>
    </location>
</feature>
<dbReference type="OrthoDB" id="21342at2"/>
<evidence type="ECO:0000313" key="4">
    <source>
        <dbReference type="EMBL" id="PPC77112.1"/>
    </source>
</evidence>
<evidence type="ECO:0000256" key="1">
    <source>
        <dbReference type="ARBA" id="ARBA00022603"/>
    </source>
</evidence>
<reference evidence="4 5" key="1">
    <citation type="submission" date="2018-02" db="EMBL/GenBank/DDBJ databases">
        <title>novel marine gammaproteobacteria from coastal saline agro ecosystem.</title>
        <authorList>
            <person name="Krishnan R."/>
            <person name="Ramesh Kumar N."/>
        </authorList>
    </citation>
    <scope>NUCLEOTIDE SEQUENCE [LARGE SCALE GENOMIC DNA]</scope>
    <source>
        <strain evidence="4 5">228</strain>
    </source>
</reference>
<protein>
    <submittedName>
        <fullName evidence="4">SAM-dependent methyltransferase</fullName>
    </submittedName>
</protein>
<comment type="caution">
    <text evidence="4">The sequence shown here is derived from an EMBL/GenBank/DDBJ whole genome shotgun (WGS) entry which is preliminary data.</text>
</comment>